<keyword evidence="2" id="KW-0449">Lipoprotein</keyword>
<protein>
    <submittedName>
        <fullName evidence="2">Low-density lipoprotein receptor repeat class B</fullName>
    </submittedName>
</protein>
<keyword evidence="3" id="KW-1185">Reference proteome</keyword>
<evidence type="ECO:0000256" key="1">
    <source>
        <dbReference type="PROSITE-ProRule" id="PRU00461"/>
    </source>
</evidence>
<dbReference type="InterPro" id="IPR050778">
    <property type="entry name" value="Cueball_EGF_LRP_Nidogen"/>
</dbReference>
<evidence type="ECO:0000313" key="3">
    <source>
        <dbReference type="Proteomes" id="UP000054047"/>
    </source>
</evidence>
<dbReference type="GO" id="GO:0042813">
    <property type="term" value="F:Wnt receptor activity"/>
    <property type="evidence" value="ECO:0007669"/>
    <property type="project" value="TreeGrafter"/>
</dbReference>
<dbReference type="OrthoDB" id="6157061at2759"/>
<feature type="repeat" description="LDL-receptor class B" evidence="1">
    <location>
        <begin position="68"/>
        <end position="118"/>
    </location>
</feature>
<dbReference type="Pfam" id="PF00058">
    <property type="entry name" value="Ldl_recept_b"/>
    <property type="match status" value="1"/>
</dbReference>
<dbReference type="PANTHER" id="PTHR46513">
    <property type="entry name" value="VITELLOGENIN RECEPTOR-LIKE PROTEIN-RELATED-RELATED"/>
    <property type="match status" value="1"/>
</dbReference>
<keyword evidence="2" id="KW-0675">Receptor</keyword>
<organism evidence="2 3">
    <name type="scientific">Ancylostoma duodenale</name>
    <dbReference type="NCBI Taxonomy" id="51022"/>
    <lineage>
        <taxon>Eukaryota</taxon>
        <taxon>Metazoa</taxon>
        <taxon>Ecdysozoa</taxon>
        <taxon>Nematoda</taxon>
        <taxon>Chromadorea</taxon>
        <taxon>Rhabditida</taxon>
        <taxon>Rhabditina</taxon>
        <taxon>Rhabditomorpha</taxon>
        <taxon>Strongyloidea</taxon>
        <taxon>Ancylostomatidae</taxon>
        <taxon>Ancylostomatinae</taxon>
        <taxon>Ancylostoma</taxon>
    </lineage>
</organism>
<evidence type="ECO:0000313" key="2">
    <source>
        <dbReference type="EMBL" id="KIH49198.1"/>
    </source>
</evidence>
<dbReference type="SMART" id="SM00135">
    <property type="entry name" value="LY"/>
    <property type="match status" value="1"/>
</dbReference>
<dbReference type="InterPro" id="IPR000033">
    <property type="entry name" value="LDLR_classB_rpt"/>
</dbReference>
<dbReference type="PANTHER" id="PTHR46513:SF13">
    <property type="entry name" value="EGF-LIKE DOMAIN-CONTAINING PROTEIN"/>
    <property type="match status" value="1"/>
</dbReference>
<dbReference type="GO" id="GO:0060070">
    <property type="term" value="P:canonical Wnt signaling pathway"/>
    <property type="evidence" value="ECO:0007669"/>
    <property type="project" value="TreeGrafter"/>
</dbReference>
<dbReference type="AlphaFoldDB" id="A0A0C2BZ37"/>
<dbReference type="Proteomes" id="UP000054047">
    <property type="component" value="Unassembled WGS sequence"/>
</dbReference>
<dbReference type="PROSITE" id="PS51120">
    <property type="entry name" value="LDLRB"/>
    <property type="match status" value="1"/>
</dbReference>
<dbReference type="GO" id="GO:0017147">
    <property type="term" value="F:Wnt-protein binding"/>
    <property type="evidence" value="ECO:0007669"/>
    <property type="project" value="TreeGrafter"/>
</dbReference>
<dbReference type="SUPFAM" id="SSF63825">
    <property type="entry name" value="YWTD domain"/>
    <property type="match status" value="1"/>
</dbReference>
<dbReference type="EMBL" id="KN754599">
    <property type="protein sequence ID" value="KIH49198.1"/>
    <property type="molecule type" value="Genomic_DNA"/>
</dbReference>
<proteinExistence type="predicted"/>
<reference evidence="2 3" key="1">
    <citation type="submission" date="2013-12" db="EMBL/GenBank/DDBJ databases">
        <title>Draft genome of the parsitic nematode Ancylostoma duodenale.</title>
        <authorList>
            <person name="Mitreva M."/>
        </authorList>
    </citation>
    <scope>NUCLEOTIDE SEQUENCE [LARGE SCALE GENOMIC DNA]</scope>
    <source>
        <strain evidence="2 3">Zhejiang</strain>
    </source>
</reference>
<accession>A0A0C2BZ37</accession>
<dbReference type="Gene3D" id="2.120.10.30">
    <property type="entry name" value="TolB, C-terminal domain"/>
    <property type="match status" value="1"/>
</dbReference>
<gene>
    <name evidence="2" type="ORF">ANCDUO_20728</name>
</gene>
<dbReference type="InterPro" id="IPR011042">
    <property type="entry name" value="6-blade_b-propeller_TolB-like"/>
</dbReference>
<dbReference type="GO" id="GO:0005886">
    <property type="term" value="C:plasma membrane"/>
    <property type="evidence" value="ECO:0007669"/>
    <property type="project" value="TreeGrafter"/>
</dbReference>
<name>A0A0C2BZ37_9BILA</name>
<sequence>MKLDWVTQKVYFTTGRAGKVMSIDSQGEHLSTVGYFIDLLIGARFLRQYFQIATGDWTYALALDPCSGLMFWSDSGYKASGGLYEPRIERSNMAGGNRKVIVSESVSLPAAIAVDFRWDWLI</sequence>